<keyword evidence="3 5" id="KW-0547">Nucleotide-binding</keyword>
<feature type="binding site" evidence="5">
    <location>
        <position position="39"/>
    </location>
    <ligand>
        <name>AMP</name>
        <dbReference type="ChEBI" id="CHEBI:456215"/>
    </ligand>
</feature>
<comment type="subcellular location">
    <subcellularLocation>
        <location evidence="5 7">Cytoplasm</location>
    </subcellularLocation>
</comment>
<dbReference type="PANTHER" id="PTHR23359">
    <property type="entry name" value="NUCLEOTIDE KINASE"/>
    <property type="match status" value="1"/>
</dbReference>
<evidence type="ECO:0000313" key="8">
    <source>
        <dbReference type="EMBL" id="AWV88003.1"/>
    </source>
</evidence>
<organism evidence="8 9">
    <name type="scientific">Bradymonas sediminis</name>
    <dbReference type="NCBI Taxonomy" id="1548548"/>
    <lineage>
        <taxon>Bacteria</taxon>
        <taxon>Deltaproteobacteria</taxon>
        <taxon>Bradymonadales</taxon>
        <taxon>Bradymonadaceae</taxon>
        <taxon>Bradymonas</taxon>
    </lineage>
</organism>
<dbReference type="FunFam" id="3.40.50.300:FF:000106">
    <property type="entry name" value="Adenylate kinase mitochondrial"/>
    <property type="match status" value="1"/>
</dbReference>
<feature type="binding site" evidence="5">
    <location>
        <begin position="135"/>
        <end position="136"/>
    </location>
    <ligand>
        <name>ATP</name>
        <dbReference type="ChEBI" id="CHEBI:30616"/>
    </ligand>
</feature>
<dbReference type="Pfam" id="PF05191">
    <property type="entry name" value="ADK_lid"/>
    <property type="match status" value="1"/>
</dbReference>
<dbReference type="HAMAP" id="MF_00235">
    <property type="entry name" value="Adenylate_kinase_Adk"/>
    <property type="match status" value="1"/>
</dbReference>
<feature type="binding site" evidence="5">
    <location>
        <begin position="13"/>
        <end position="18"/>
    </location>
    <ligand>
        <name>ATP</name>
        <dbReference type="ChEBI" id="CHEBI:30616"/>
    </ligand>
</feature>
<dbReference type="InterPro" id="IPR033690">
    <property type="entry name" value="Adenylat_kinase_CS"/>
</dbReference>
<dbReference type="NCBIfam" id="NF001380">
    <property type="entry name" value="PRK00279.1-2"/>
    <property type="match status" value="1"/>
</dbReference>
<feature type="binding site" evidence="5">
    <location>
        <position position="126"/>
    </location>
    <ligand>
        <name>ATP</name>
        <dbReference type="ChEBI" id="CHEBI:30616"/>
    </ligand>
</feature>
<dbReference type="Pfam" id="PF00406">
    <property type="entry name" value="ADK"/>
    <property type="match status" value="1"/>
</dbReference>
<dbReference type="GO" id="GO:0044209">
    <property type="term" value="P:AMP salvage"/>
    <property type="evidence" value="ECO:0007669"/>
    <property type="project" value="UniProtKB-UniRule"/>
</dbReference>
<dbReference type="GO" id="GO:0004017">
    <property type="term" value="F:AMP kinase activity"/>
    <property type="evidence" value="ECO:0007669"/>
    <property type="project" value="UniProtKB-UniRule"/>
</dbReference>
<dbReference type="KEGG" id="bsed:DN745_01110"/>
<dbReference type="Proteomes" id="UP000249799">
    <property type="component" value="Chromosome"/>
</dbReference>
<feature type="binding site" evidence="5">
    <location>
        <position position="34"/>
    </location>
    <ligand>
        <name>AMP</name>
        <dbReference type="ChEBI" id="CHEBI:456215"/>
    </ligand>
</feature>
<dbReference type="SUPFAM" id="SSF52540">
    <property type="entry name" value="P-loop containing nucleoside triphosphate hydrolases"/>
    <property type="match status" value="1"/>
</dbReference>
<dbReference type="EMBL" id="CP030032">
    <property type="protein sequence ID" value="AWV88003.1"/>
    <property type="molecule type" value="Genomic_DNA"/>
</dbReference>
<protein>
    <recommendedName>
        <fullName evidence="5 7">Adenylate kinase</fullName>
        <shortName evidence="5">AK</shortName>
        <ecNumber evidence="5 7">2.7.4.3</ecNumber>
    </recommendedName>
    <alternativeName>
        <fullName evidence="5">ATP-AMP transphosphorylase</fullName>
    </alternativeName>
    <alternativeName>
        <fullName evidence="5">ATP:AMP phosphotransferase</fullName>
    </alternativeName>
    <alternativeName>
        <fullName evidence="5">Adenylate monophosphate kinase</fullName>
    </alternativeName>
</protein>
<feature type="region of interest" description="LID" evidence="5">
    <location>
        <begin position="125"/>
        <end position="162"/>
    </location>
</feature>
<dbReference type="GO" id="GO:0005737">
    <property type="term" value="C:cytoplasm"/>
    <property type="evidence" value="ECO:0007669"/>
    <property type="project" value="UniProtKB-SubCell"/>
</dbReference>
<evidence type="ECO:0000256" key="1">
    <source>
        <dbReference type="ARBA" id="ARBA00022679"/>
    </source>
</evidence>
<feature type="region of interest" description="NMP" evidence="5">
    <location>
        <begin position="33"/>
        <end position="62"/>
    </location>
</feature>
<keyword evidence="2 5" id="KW-0545">Nucleotide biosynthesis</keyword>
<keyword evidence="5" id="KW-0963">Cytoplasm</keyword>
<comment type="pathway">
    <text evidence="5">Purine metabolism; AMP biosynthesis via salvage pathway; AMP from ADP: step 1/1.</text>
</comment>
<feature type="binding site" evidence="5">
    <location>
        <position position="159"/>
    </location>
    <ligand>
        <name>AMP</name>
        <dbReference type="ChEBI" id="CHEBI:456215"/>
    </ligand>
</feature>
<dbReference type="AlphaFoldDB" id="A0A2Z4FGD6"/>
<proteinExistence type="inferred from homology"/>
<feature type="binding site" evidence="5">
    <location>
        <position position="152"/>
    </location>
    <ligand>
        <name>Zn(2+)</name>
        <dbReference type="ChEBI" id="CHEBI:29105"/>
        <note>structural</note>
    </ligand>
</feature>
<comment type="domain">
    <text evidence="5">Consists of three domains, a large central CORE domain and two small peripheral domains, NMPbind and LID, which undergo movements during catalysis. The LID domain closes over the site of phosphoryl transfer upon ATP binding. Assembling and dissambling the active center during each catalytic cycle provides an effective means to prevent ATP hydrolysis. Some bacteria have evolved a zinc-coordinating structure that stabilizes the LID domain.</text>
</comment>
<dbReference type="InterPro" id="IPR027417">
    <property type="entry name" value="P-loop_NTPase"/>
</dbReference>
<dbReference type="EC" id="2.7.4.3" evidence="5 7"/>
<dbReference type="NCBIfam" id="TIGR01351">
    <property type="entry name" value="adk"/>
    <property type="match status" value="1"/>
</dbReference>
<feature type="binding site" evidence="5">
    <location>
        <position position="149"/>
    </location>
    <ligand>
        <name>Zn(2+)</name>
        <dbReference type="ChEBI" id="CHEBI:29105"/>
        <note>structural</note>
    </ligand>
</feature>
<evidence type="ECO:0000256" key="2">
    <source>
        <dbReference type="ARBA" id="ARBA00022727"/>
    </source>
</evidence>
<feature type="binding site" evidence="5">
    <location>
        <begin position="88"/>
        <end position="91"/>
    </location>
    <ligand>
        <name>AMP</name>
        <dbReference type="ChEBI" id="CHEBI:456215"/>
    </ligand>
</feature>
<evidence type="ECO:0000256" key="4">
    <source>
        <dbReference type="ARBA" id="ARBA00022777"/>
    </source>
</evidence>
<feature type="binding site" evidence="5">
    <location>
        <position position="170"/>
    </location>
    <ligand>
        <name>AMP</name>
        <dbReference type="ChEBI" id="CHEBI:456215"/>
    </ligand>
</feature>
<evidence type="ECO:0000256" key="6">
    <source>
        <dbReference type="RuleBase" id="RU003330"/>
    </source>
</evidence>
<dbReference type="PROSITE" id="PS00113">
    <property type="entry name" value="ADENYLATE_KINASE"/>
    <property type="match status" value="1"/>
</dbReference>
<dbReference type="RefSeq" id="WP_111331360.1">
    <property type="nucleotide sequence ID" value="NZ_CP030032.1"/>
</dbReference>
<evidence type="ECO:0000313" key="9">
    <source>
        <dbReference type="Proteomes" id="UP000249799"/>
    </source>
</evidence>
<feature type="binding site" evidence="5">
    <location>
        <begin position="60"/>
        <end position="62"/>
    </location>
    <ligand>
        <name>AMP</name>
        <dbReference type="ChEBI" id="CHEBI:456215"/>
    </ligand>
</feature>
<comment type="catalytic activity">
    <reaction evidence="5 7">
        <text>AMP + ATP = 2 ADP</text>
        <dbReference type="Rhea" id="RHEA:12973"/>
        <dbReference type="ChEBI" id="CHEBI:30616"/>
        <dbReference type="ChEBI" id="CHEBI:456215"/>
        <dbReference type="ChEBI" id="CHEBI:456216"/>
        <dbReference type="EC" id="2.7.4.3"/>
    </reaction>
</comment>
<dbReference type="InterPro" id="IPR007862">
    <property type="entry name" value="Adenylate_kinase_lid-dom"/>
</dbReference>
<keyword evidence="5" id="KW-0479">Metal-binding</keyword>
<keyword evidence="1 5" id="KW-0808">Transferase</keyword>
<keyword evidence="4 5" id="KW-0418">Kinase</keyword>
<dbReference type="InterPro" id="IPR000850">
    <property type="entry name" value="Adenylat/UMP-CMP_kin"/>
</dbReference>
<keyword evidence="5" id="KW-0862">Zinc</keyword>
<dbReference type="NCBIfam" id="NF011100">
    <property type="entry name" value="PRK14527.1"/>
    <property type="match status" value="1"/>
</dbReference>
<comment type="similarity">
    <text evidence="5 6">Belongs to the adenylate kinase family.</text>
</comment>
<reference evidence="8 9" key="1">
    <citation type="submission" date="2018-06" db="EMBL/GenBank/DDBJ databases">
        <title>Lujinxingia sediminis gen. nov. sp. nov., a new facultative anaerobic member of the class Deltaproteobacteria, and proposal of Lujinxingaceae fam. nov.</title>
        <authorList>
            <person name="Guo L.-Y."/>
            <person name="Li C.-M."/>
            <person name="Wang S."/>
            <person name="Du Z.-J."/>
        </authorList>
    </citation>
    <scope>NUCLEOTIDE SEQUENCE [LARGE SCALE GENOMIC DNA]</scope>
    <source>
        <strain evidence="8 9">FA350</strain>
    </source>
</reference>
<evidence type="ECO:0000256" key="5">
    <source>
        <dbReference type="HAMAP-Rule" id="MF_00235"/>
    </source>
</evidence>
<accession>A0A2Z4FGD6</accession>
<dbReference type="OrthoDB" id="9805030at2"/>
<dbReference type="GO" id="GO:0008270">
    <property type="term" value="F:zinc ion binding"/>
    <property type="evidence" value="ECO:0007669"/>
    <property type="project" value="UniProtKB-UniRule"/>
</dbReference>
<comment type="function">
    <text evidence="5">Catalyzes the reversible transfer of the terminal phosphate group between ATP and AMP. Plays an important role in cellular energy homeostasis and in adenine nucleotide metabolism.</text>
</comment>
<dbReference type="CDD" id="cd01428">
    <property type="entry name" value="ADK"/>
    <property type="match status" value="1"/>
</dbReference>
<dbReference type="UniPathway" id="UPA00588">
    <property type="reaction ID" value="UER00649"/>
</dbReference>
<feature type="binding site" evidence="5">
    <location>
        <position position="198"/>
    </location>
    <ligand>
        <name>ATP</name>
        <dbReference type="ChEBI" id="CHEBI:30616"/>
    </ligand>
</feature>
<dbReference type="InterPro" id="IPR006259">
    <property type="entry name" value="Adenyl_kin_sub"/>
</dbReference>
<feature type="binding site" evidence="5">
    <location>
        <position position="132"/>
    </location>
    <ligand>
        <name>Zn(2+)</name>
        <dbReference type="ChEBI" id="CHEBI:29105"/>
        <note>structural</note>
    </ligand>
</feature>
<name>A0A2Z4FGD6_9DELT</name>
<dbReference type="Gene3D" id="3.40.50.300">
    <property type="entry name" value="P-loop containing nucleotide triphosphate hydrolases"/>
    <property type="match status" value="1"/>
</dbReference>
<dbReference type="NCBIfam" id="NF001381">
    <property type="entry name" value="PRK00279.1-3"/>
    <property type="match status" value="1"/>
</dbReference>
<keyword evidence="9" id="KW-1185">Reference proteome</keyword>
<sequence length="212" mass="23073">MAKTRLMMLGPPGAGKGTQAQRLSDHLNVPQISTGDMLRNARRSGSELGLKAAAFMDAGDLVPDDVVIGLVAERLKESDAENGFILDGFPRTVEQAEALEAMGVKLEAVVNIVVSEDEVIRRLGGRLSCPNCGASFHSEFQPPKVEGICDECGSPLMRREDDRPEAIRGRLVAYNAKTQPLVEYYRQVGVLREIDGVGSPDHVYERLLKAID</sequence>
<comment type="subunit">
    <text evidence="5 7">Monomer.</text>
</comment>
<evidence type="ECO:0000256" key="3">
    <source>
        <dbReference type="ARBA" id="ARBA00022741"/>
    </source>
</evidence>
<keyword evidence="5 7" id="KW-0067">ATP-binding</keyword>
<dbReference type="GO" id="GO:0005524">
    <property type="term" value="F:ATP binding"/>
    <property type="evidence" value="ECO:0007669"/>
    <property type="project" value="UniProtKB-UniRule"/>
</dbReference>
<feature type="binding site" evidence="5">
    <location>
        <position position="129"/>
    </location>
    <ligand>
        <name>Zn(2+)</name>
        <dbReference type="ChEBI" id="CHEBI:29105"/>
        <note>structural</note>
    </ligand>
</feature>
<gene>
    <name evidence="5" type="primary">adk</name>
    <name evidence="8" type="ORF">DN745_01110</name>
</gene>
<evidence type="ECO:0000256" key="7">
    <source>
        <dbReference type="RuleBase" id="RU003331"/>
    </source>
</evidence>
<feature type="binding site" evidence="5">
    <location>
        <position position="95"/>
    </location>
    <ligand>
        <name>AMP</name>
        <dbReference type="ChEBI" id="CHEBI:456215"/>
    </ligand>
</feature>
<dbReference type="PRINTS" id="PR00094">
    <property type="entry name" value="ADENYLTKNASE"/>
</dbReference>